<dbReference type="InterPro" id="IPR047122">
    <property type="entry name" value="Trans-enoyl_RdTase-like"/>
</dbReference>
<dbReference type="HOGENOM" id="CLU_1115552_0_0_1"/>
<dbReference type="InterPro" id="IPR036291">
    <property type="entry name" value="NAD(P)-bd_dom_sf"/>
</dbReference>
<evidence type="ECO:0000256" key="1">
    <source>
        <dbReference type="ARBA" id="ARBA00008072"/>
    </source>
</evidence>
<keyword evidence="4" id="KW-1185">Reference proteome</keyword>
<accession>A0A017SJK5</accession>
<dbReference type="SUPFAM" id="SSF51735">
    <property type="entry name" value="NAD(P)-binding Rossmann-fold domains"/>
    <property type="match status" value="1"/>
</dbReference>
<organism evidence="3 4">
    <name type="scientific">Aspergillus ruber (strain CBS 135680)</name>
    <dbReference type="NCBI Taxonomy" id="1388766"/>
    <lineage>
        <taxon>Eukaryota</taxon>
        <taxon>Fungi</taxon>
        <taxon>Dikarya</taxon>
        <taxon>Ascomycota</taxon>
        <taxon>Pezizomycotina</taxon>
        <taxon>Eurotiomycetes</taxon>
        <taxon>Eurotiomycetidae</taxon>
        <taxon>Eurotiales</taxon>
        <taxon>Aspergillaceae</taxon>
        <taxon>Aspergillus</taxon>
        <taxon>Aspergillus subgen. Aspergillus</taxon>
    </lineage>
</organism>
<dbReference type="GO" id="GO:0016651">
    <property type="term" value="F:oxidoreductase activity, acting on NAD(P)H"/>
    <property type="evidence" value="ECO:0007669"/>
    <property type="project" value="InterPro"/>
</dbReference>
<gene>
    <name evidence="3" type="ORF">EURHEDRAFT_513718</name>
</gene>
<evidence type="ECO:0000313" key="3">
    <source>
        <dbReference type="EMBL" id="EYE97123.1"/>
    </source>
</evidence>
<dbReference type="STRING" id="1388766.A0A017SJK5"/>
<sequence>MARTLAMSDIERWPGFDSITSSRSRLIHKIRDGCILVEAASVAMNPTDWKSIERRAVPGVTLGCDYASIVQNSKPGDQVRGFVHNYAVQMEDGAFVEYISPKLTYPTSTTQTDEVTPIFIYSGSTATGTLATQFAKLSGYKAITTHSRHNVVLAKRLGTDEDCKYRGDYSALFPATIECENVKRRFKVAYTAFRKRFQFGGRAFFPAPLGAHPPRVCLGGLSGVSEGLGLMKEGKVSREKLAYNAAGTL</sequence>
<comment type="similarity">
    <text evidence="1">Belongs to the zinc-containing alcohol dehydrogenase family.</text>
</comment>
<evidence type="ECO:0000256" key="2">
    <source>
        <dbReference type="ARBA" id="ARBA00023002"/>
    </source>
</evidence>
<dbReference type="PANTHER" id="PTHR45348:SF2">
    <property type="entry name" value="ZINC-TYPE ALCOHOL DEHYDROGENASE-LIKE PROTEIN C2E1P3.01"/>
    <property type="match status" value="1"/>
</dbReference>
<dbReference type="OrthoDB" id="48317at2759"/>
<dbReference type="EMBL" id="KK088416">
    <property type="protein sequence ID" value="EYE97123.1"/>
    <property type="molecule type" value="Genomic_DNA"/>
</dbReference>
<name>A0A017SJK5_ASPRC</name>
<dbReference type="InterPro" id="IPR011032">
    <property type="entry name" value="GroES-like_sf"/>
</dbReference>
<dbReference type="Gene3D" id="3.90.180.10">
    <property type="entry name" value="Medium-chain alcohol dehydrogenases, catalytic domain"/>
    <property type="match status" value="1"/>
</dbReference>
<dbReference type="PANTHER" id="PTHR45348">
    <property type="entry name" value="HYPOTHETICAL OXIDOREDUCTASE (EUROFUNG)"/>
    <property type="match status" value="1"/>
</dbReference>
<reference evidence="4" key="1">
    <citation type="journal article" date="2014" name="Nat. Commun.">
        <title>Genomic adaptations of the halophilic Dead Sea filamentous fungus Eurotium rubrum.</title>
        <authorList>
            <person name="Kis-Papo T."/>
            <person name="Weig A.R."/>
            <person name="Riley R."/>
            <person name="Persoh D."/>
            <person name="Salamov A."/>
            <person name="Sun H."/>
            <person name="Lipzen A."/>
            <person name="Wasser S.P."/>
            <person name="Rambold G."/>
            <person name="Grigoriev I.V."/>
            <person name="Nevo E."/>
        </authorList>
    </citation>
    <scope>NUCLEOTIDE SEQUENCE [LARGE SCALE GENOMIC DNA]</scope>
    <source>
        <strain evidence="4">CBS 135680</strain>
    </source>
</reference>
<dbReference type="RefSeq" id="XP_040640811.1">
    <property type="nucleotide sequence ID" value="XM_040786198.1"/>
</dbReference>
<keyword evidence="2" id="KW-0560">Oxidoreductase</keyword>
<dbReference type="Gene3D" id="3.40.50.720">
    <property type="entry name" value="NAD(P)-binding Rossmann-like Domain"/>
    <property type="match status" value="1"/>
</dbReference>
<protein>
    <submittedName>
        <fullName evidence="3">Uncharacterized protein</fullName>
    </submittedName>
</protein>
<dbReference type="Proteomes" id="UP000019804">
    <property type="component" value="Unassembled WGS sequence"/>
</dbReference>
<dbReference type="SUPFAM" id="SSF50129">
    <property type="entry name" value="GroES-like"/>
    <property type="match status" value="1"/>
</dbReference>
<dbReference type="GeneID" id="63701322"/>
<proteinExistence type="inferred from homology"/>
<dbReference type="AlphaFoldDB" id="A0A017SJK5"/>
<evidence type="ECO:0000313" key="4">
    <source>
        <dbReference type="Proteomes" id="UP000019804"/>
    </source>
</evidence>